<evidence type="ECO:0000313" key="7">
    <source>
        <dbReference type="EnsemblProtists" id="PYU1_T006385"/>
    </source>
</evidence>
<dbReference type="PROSITE" id="PS50237">
    <property type="entry name" value="HECT"/>
    <property type="match status" value="1"/>
</dbReference>
<name>K3WN43_GLOUD</name>
<dbReference type="PANTHER" id="PTHR45700">
    <property type="entry name" value="UBIQUITIN-PROTEIN LIGASE E3C"/>
    <property type="match status" value="1"/>
</dbReference>
<organism evidence="7 8">
    <name type="scientific">Globisporangium ultimum (strain ATCC 200006 / CBS 805.95 / DAOM BR144)</name>
    <name type="common">Pythium ultimum</name>
    <dbReference type="NCBI Taxonomy" id="431595"/>
    <lineage>
        <taxon>Eukaryota</taxon>
        <taxon>Sar</taxon>
        <taxon>Stramenopiles</taxon>
        <taxon>Oomycota</taxon>
        <taxon>Peronosporomycetes</taxon>
        <taxon>Pythiales</taxon>
        <taxon>Pythiaceae</taxon>
        <taxon>Globisporangium</taxon>
    </lineage>
</organism>
<evidence type="ECO:0000256" key="3">
    <source>
        <dbReference type="ARBA" id="ARBA00022679"/>
    </source>
</evidence>
<reference evidence="8" key="1">
    <citation type="journal article" date="2010" name="Genome Biol.">
        <title>Genome sequence of the necrotrophic plant pathogen Pythium ultimum reveals original pathogenicity mechanisms and effector repertoire.</title>
        <authorList>
            <person name="Levesque C.A."/>
            <person name="Brouwer H."/>
            <person name="Cano L."/>
            <person name="Hamilton J.P."/>
            <person name="Holt C."/>
            <person name="Huitema E."/>
            <person name="Raffaele S."/>
            <person name="Robideau G.P."/>
            <person name="Thines M."/>
            <person name="Win J."/>
            <person name="Zerillo M.M."/>
            <person name="Beakes G.W."/>
            <person name="Boore J.L."/>
            <person name="Busam D."/>
            <person name="Dumas B."/>
            <person name="Ferriera S."/>
            <person name="Fuerstenberg S.I."/>
            <person name="Gachon C.M."/>
            <person name="Gaulin E."/>
            <person name="Govers F."/>
            <person name="Grenville-Briggs L."/>
            <person name="Horner N."/>
            <person name="Hostetler J."/>
            <person name="Jiang R.H."/>
            <person name="Johnson J."/>
            <person name="Krajaejun T."/>
            <person name="Lin H."/>
            <person name="Meijer H.J."/>
            <person name="Moore B."/>
            <person name="Morris P."/>
            <person name="Phuntmart V."/>
            <person name="Puiu D."/>
            <person name="Shetty J."/>
            <person name="Stajich J.E."/>
            <person name="Tripathy S."/>
            <person name="Wawra S."/>
            <person name="van West P."/>
            <person name="Whitty B.R."/>
            <person name="Coutinho P.M."/>
            <person name="Henrissat B."/>
            <person name="Martin F."/>
            <person name="Thomas P.D."/>
            <person name="Tyler B.M."/>
            <person name="De Vries R.P."/>
            <person name="Kamoun S."/>
            <person name="Yandell M."/>
            <person name="Tisserat N."/>
            <person name="Buell C.R."/>
        </authorList>
    </citation>
    <scope>NUCLEOTIDE SEQUENCE</scope>
    <source>
        <strain evidence="8">DAOM:BR144</strain>
    </source>
</reference>
<dbReference type="AlphaFoldDB" id="K3WN43"/>
<dbReference type="Gene3D" id="3.30.2410.10">
    <property type="entry name" value="Hect, E3 ligase catalytic domain"/>
    <property type="match status" value="1"/>
</dbReference>
<dbReference type="eggNOG" id="KOG0942">
    <property type="taxonomic scope" value="Eukaryota"/>
</dbReference>
<evidence type="ECO:0000313" key="8">
    <source>
        <dbReference type="Proteomes" id="UP000019132"/>
    </source>
</evidence>
<sequence length="1075" mass="120691">MFDGNFKSSRKVNLSGRKKPFAYSGASASAAGAGSSSLSSKEQLMLQAKLAREERQTQRQQTLASTKIQSLYRRIASAARVRTTVFCALEANLTQVVTTVDIKTTALPTTTLVTYLRQFCFSIGQDIRKNIFVGSVATSSASPQQWVGLQRVDRQRVLNVQNYLVFMLLVSCLRGTTQDSNFLLATKASTWVYQVTRLLEISLRIVTSTTFSSAMEKATSPYVLLIDTLSSLEKYPQSEETHRSYCTLMYKLAVYTQYGTFDALSDCIRASKAQTEGVEADRIVQVVSKAVVTTLRLPYLRQEQQQQIVGQFAFKRYVLSNLAPSPESFEESAVFWRSVVTQFTQLHDQDRTLTWADRAIALGNMIDLLIRHNFEKSLVQGSCVVMAALVSKSVIRWAFEASRPIEKEKQMSEDYEMEDMAESQSAVPVAQVEVMDETSTIDKEAQEGARTLGEFDKVVQSQIEQLCSGNFSRRLINGVLGSLDANESSMPAFAGLCQVYAAVLQAVDRSYLLSVTSSFAPPAKPVFSFLSAVAADQSTVDQTRNRDATTIERMWVMMERQLRAEKDASRDTASVVYSTPSLNMLLVFNTIYSHLLLGLDDETFYDREWPLRLPEVAAVVAFLKDFIYDTCWIIGNAKSSQSSRGITSERDPTLFAAVATSVKLFNQLYDRDCRRRYAPNGAWLWPAMPIIRETVDLESMEDSDDQQDSPALHMLMSGTASSPHARAALILTTIPQVFSFNDRVLLFEKLLNEEKAHLGHVRDAFSGAIQVRIKRDEIVDQSFDLFQKVCEAMGVAALKSRIKITFINEQGLEEAGVDGGGVFKEYTDSLNKHAFSPEYGYFLATEDQLLYPNPAARLIADTPREVIERFRFLGRVLAKAVYENILVVTRNLIPNGANIPVTNENRIRYIHVMANYKLNVQSSSESTAFLKGFRDLIPAKWIQMFSPSELQMLIGGSANNIDIDDWEKHTQYGGGYHPSQLTIQWFWDIVRYEFDAEERAALLKFITSCSRQPLLGFGQLAPQLCIHQVRTTEDERLPSSATCMNLLKLPTYSSKEIMRKKLEYAIKANAGFDLS</sequence>
<dbReference type="VEuPathDB" id="FungiDB:PYU1_G006373"/>
<accession>K3WN43</accession>
<dbReference type="Gene3D" id="3.90.1750.10">
    <property type="entry name" value="Hect, E3 ligase catalytic domains"/>
    <property type="match status" value="2"/>
</dbReference>
<keyword evidence="8" id="KW-1185">Reference proteome</keyword>
<dbReference type="PANTHER" id="PTHR45700:SF2">
    <property type="entry name" value="UBIQUITIN-PROTEIN LIGASE E3C"/>
    <property type="match status" value="1"/>
</dbReference>
<dbReference type="Pfam" id="PF00632">
    <property type="entry name" value="HECT"/>
    <property type="match status" value="1"/>
</dbReference>
<dbReference type="InParanoid" id="K3WN43"/>
<dbReference type="FunFam" id="3.30.2410.10:FF:000011">
    <property type="entry name" value="Putative Ubiquitin-protein ligase E3C"/>
    <property type="match status" value="1"/>
</dbReference>
<dbReference type="SMART" id="SM00119">
    <property type="entry name" value="HECTc"/>
    <property type="match status" value="1"/>
</dbReference>
<evidence type="ECO:0000259" key="6">
    <source>
        <dbReference type="PROSITE" id="PS50237"/>
    </source>
</evidence>
<proteinExistence type="predicted"/>
<dbReference type="EC" id="2.3.2.26" evidence="2"/>
<evidence type="ECO:0000256" key="2">
    <source>
        <dbReference type="ARBA" id="ARBA00012485"/>
    </source>
</evidence>
<dbReference type="STRING" id="431595.K3WN43"/>
<evidence type="ECO:0000256" key="5">
    <source>
        <dbReference type="PROSITE-ProRule" id="PRU00104"/>
    </source>
</evidence>
<dbReference type="HOGENOM" id="CLU_002173_2_1_1"/>
<dbReference type="InterPro" id="IPR044611">
    <property type="entry name" value="E3A/B/C-like"/>
</dbReference>
<dbReference type="Proteomes" id="UP000019132">
    <property type="component" value="Unassembled WGS sequence"/>
</dbReference>
<evidence type="ECO:0000256" key="4">
    <source>
        <dbReference type="ARBA" id="ARBA00022786"/>
    </source>
</evidence>
<feature type="active site" description="Glycyl thioester intermediate" evidence="5">
    <location>
        <position position="1043"/>
    </location>
</feature>
<dbReference type="InterPro" id="IPR035983">
    <property type="entry name" value="Hect_E3_ubiquitin_ligase"/>
</dbReference>
<keyword evidence="4 5" id="KW-0833">Ubl conjugation pathway</keyword>
<evidence type="ECO:0000256" key="1">
    <source>
        <dbReference type="ARBA" id="ARBA00000885"/>
    </source>
</evidence>
<keyword evidence="3" id="KW-0808">Transferase</keyword>
<dbReference type="EMBL" id="GL376604">
    <property type="status" value="NOT_ANNOTATED_CDS"/>
    <property type="molecule type" value="Genomic_DNA"/>
</dbReference>
<dbReference type="CDD" id="cd00078">
    <property type="entry name" value="HECTc"/>
    <property type="match status" value="1"/>
</dbReference>
<comment type="catalytic activity">
    <reaction evidence="1">
        <text>S-ubiquitinyl-[E2 ubiquitin-conjugating enzyme]-L-cysteine + [acceptor protein]-L-lysine = [E2 ubiquitin-conjugating enzyme]-L-cysteine + N(6)-ubiquitinyl-[acceptor protein]-L-lysine.</text>
        <dbReference type="EC" id="2.3.2.26"/>
    </reaction>
</comment>
<dbReference type="GO" id="GO:0061630">
    <property type="term" value="F:ubiquitin protein ligase activity"/>
    <property type="evidence" value="ECO:0007669"/>
    <property type="project" value="UniProtKB-EC"/>
</dbReference>
<dbReference type="GO" id="GO:0006511">
    <property type="term" value="P:ubiquitin-dependent protein catabolic process"/>
    <property type="evidence" value="ECO:0007669"/>
    <property type="project" value="TreeGrafter"/>
</dbReference>
<protein>
    <recommendedName>
        <fullName evidence="2">HECT-type E3 ubiquitin transferase</fullName>
        <ecNumber evidence="2">2.3.2.26</ecNumber>
    </recommendedName>
</protein>
<reference evidence="8" key="2">
    <citation type="submission" date="2010-04" db="EMBL/GenBank/DDBJ databases">
        <authorList>
            <person name="Buell R."/>
            <person name="Hamilton J."/>
            <person name="Hostetler J."/>
        </authorList>
    </citation>
    <scope>NUCLEOTIDE SEQUENCE [LARGE SCALE GENOMIC DNA]</scope>
    <source>
        <strain evidence="8">DAOM:BR144</strain>
    </source>
</reference>
<dbReference type="InterPro" id="IPR000569">
    <property type="entry name" value="HECT_dom"/>
</dbReference>
<dbReference type="EnsemblProtists" id="PYU1_T006385">
    <property type="protein sequence ID" value="PYU1_T006385"/>
    <property type="gene ID" value="PYU1_G006373"/>
</dbReference>
<feature type="domain" description="HECT" evidence="6">
    <location>
        <begin position="798"/>
        <end position="1075"/>
    </location>
</feature>
<dbReference type="OMA" id="WLWPAMP"/>
<reference evidence="7" key="3">
    <citation type="submission" date="2015-02" db="UniProtKB">
        <authorList>
            <consortium name="EnsemblProtists"/>
        </authorList>
    </citation>
    <scope>IDENTIFICATION</scope>
    <source>
        <strain evidence="7">DAOM BR144</strain>
    </source>
</reference>
<dbReference type="SUPFAM" id="SSF56204">
    <property type="entry name" value="Hect, E3 ligase catalytic domain"/>
    <property type="match status" value="1"/>
</dbReference>
<dbReference type="GO" id="GO:0000209">
    <property type="term" value="P:protein polyubiquitination"/>
    <property type="evidence" value="ECO:0007669"/>
    <property type="project" value="InterPro"/>
</dbReference>
<dbReference type="Gene3D" id="3.30.2160.10">
    <property type="entry name" value="Hect, E3 ligase catalytic domain"/>
    <property type="match status" value="1"/>
</dbReference>